<dbReference type="GO" id="GO:0009253">
    <property type="term" value="P:peptidoglycan catabolic process"/>
    <property type="evidence" value="ECO:0007669"/>
    <property type="project" value="InterPro"/>
</dbReference>
<protein>
    <submittedName>
        <fullName evidence="4">Glycoside hydrolase family 25</fullName>
    </submittedName>
</protein>
<dbReference type="GO" id="GO:0016052">
    <property type="term" value="P:carbohydrate catabolic process"/>
    <property type="evidence" value="ECO:0007669"/>
    <property type="project" value="TreeGrafter"/>
</dbReference>
<comment type="caution">
    <text evidence="4">The sequence shown here is derived from an EMBL/GenBank/DDBJ whole genome shotgun (WGS) entry which is preliminary data.</text>
</comment>
<dbReference type="PANTHER" id="PTHR34135:SF2">
    <property type="entry name" value="LYSOZYME"/>
    <property type="match status" value="1"/>
</dbReference>
<dbReference type="InterPro" id="IPR018077">
    <property type="entry name" value="Glyco_hydro_fam25_subgr"/>
</dbReference>
<gene>
    <name evidence="4" type="ORF">Cflav_PD4901</name>
</gene>
<dbReference type="PROSITE" id="PS51904">
    <property type="entry name" value="GLYCOSYL_HYDROL_F25_2"/>
    <property type="match status" value="1"/>
</dbReference>
<keyword evidence="5" id="KW-1185">Reference proteome</keyword>
<evidence type="ECO:0000256" key="1">
    <source>
        <dbReference type="ARBA" id="ARBA00010646"/>
    </source>
</evidence>
<dbReference type="Pfam" id="PF01183">
    <property type="entry name" value="Glyco_hydro_25"/>
    <property type="match status" value="1"/>
</dbReference>
<sequence precursor="true">MKKSILNIAVSALQRVAISGAVLALAFVPGRALAQRPVGVDVSSYQGSINWTSVRNSGITYAWAKATEGVTVNDGYFVGNENNGKAAGVYMGAYHFARPNLNSPAAEASHFWGVAGPYIKADGKSFMPMLDFEVFSGVVGASSYSDWANQWCNAIVSDASAAGTVVKPVLYTSACSACNFNSSVAQWISWIADYNGQNPQTGTPWSVCGSCDVWGGGSWSLWQFSSSGSVSGIAGNVDMDVFNGNDAGLVVVGTGPTYLTNRVGMARSASGAGYWIAASDGGVFSFGDAHFYGSMGGQHLNAAVVGIAARPQGDGYWLVGADGGIFSFGNAGFHGSMGGQHLNAPVVGMSATPSGNGYWLVGSDGGIFGFGDAGFHGSMGGQHLNAPVVGMSATPSGNGYWLVGSDGGIFAFGDAGFHGSMGGQHLNAPVVGMASNPAGTGYWLVGADGGIFGFNVGYYGSEGGQRLAAPIVGMSSSVDGSGYWLVGKDGGIFSFGDAPFEGSAVFH</sequence>
<dbReference type="CDD" id="cd00599">
    <property type="entry name" value="GH25_muramidase"/>
    <property type="match status" value="1"/>
</dbReference>
<dbReference type="STRING" id="320771.Cflav_PD4901"/>
<dbReference type="InterPro" id="IPR002053">
    <property type="entry name" value="Glyco_hydro_25"/>
</dbReference>
<dbReference type="SUPFAM" id="SSF51445">
    <property type="entry name" value="(Trans)glycosidases"/>
    <property type="match status" value="1"/>
</dbReference>
<evidence type="ECO:0000256" key="3">
    <source>
        <dbReference type="ARBA" id="ARBA00023295"/>
    </source>
</evidence>
<dbReference type="PANTHER" id="PTHR34135">
    <property type="entry name" value="LYSOZYME"/>
    <property type="match status" value="1"/>
</dbReference>
<proteinExistence type="inferred from homology"/>
<evidence type="ECO:0000313" key="4">
    <source>
        <dbReference type="EMBL" id="EEF62266.1"/>
    </source>
</evidence>
<organism evidence="4 5">
    <name type="scientific">Pedosphaera parvula (strain Ellin514)</name>
    <dbReference type="NCBI Taxonomy" id="320771"/>
    <lineage>
        <taxon>Bacteria</taxon>
        <taxon>Pseudomonadati</taxon>
        <taxon>Verrucomicrobiota</taxon>
        <taxon>Pedosphaerae</taxon>
        <taxon>Pedosphaerales</taxon>
        <taxon>Pedosphaeraceae</taxon>
        <taxon>Pedosphaera</taxon>
    </lineage>
</organism>
<dbReference type="EMBL" id="ABOX02000005">
    <property type="protein sequence ID" value="EEF62266.1"/>
    <property type="molecule type" value="Genomic_DNA"/>
</dbReference>
<dbReference type="Proteomes" id="UP000003688">
    <property type="component" value="Unassembled WGS sequence"/>
</dbReference>
<name>B9XCS0_PEDPL</name>
<evidence type="ECO:0000256" key="2">
    <source>
        <dbReference type="ARBA" id="ARBA00022801"/>
    </source>
</evidence>
<keyword evidence="3" id="KW-0326">Glycosidase</keyword>
<dbReference type="AlphaFoldDB" id="B9XCS0"/>
<dbReference type="GO" id="GO:0016998">
    <property type="term" value="P:cell wall macromolecule catabolic process"/>
    <property type="evidence" value="ECO:0007669"/>
    <property type="project" value="InterPro"/>
</dbReference>
<reference evidence="4 5" key="1">
    <citation type="journal article" date="2011" name="J. Bacteriol.">
        <title>Genome sequence of 'Pedosphaera parvula' Ellin514, an aerobic Verrucomicrobial isolate from pasture soil.</title>
        <authorList>
            <person name="Kant R."/>
            <person name="van Passel M.W."/>
            <person name="Sangwan P."/>
            <person name="Palva A."/>
            <person name="Lucas S."/>
            <person name="Copeland A."/>
            <person name="Lapidus A."/>
            <person name="Glavina Del Rio T."/>
            <person name="Dalin E."/>
            <person name="Tice H."/>
            <person name="Bruce D."/>
            <person name="Goodwin L."/>
            <person name="Pitluck S."/>
            <person name="Chertkov O."/>
            <person name="Larimer F.W."/>
            <person name="Land M.L."/>
            <person name="Hauser L."/>
            <person name="Brettin T.S."/>
            <person name="Detter J.C."/>
            <person name="Han S."/>
            <person name="de Vos W.M."/>
            <person name="Janssen P.H."/>
            <person name="Smidt H."/>
        </authorList>
    </citation>
    <scope>NUCLEOTIDE SEQUENCE [LARGE SCALE GENOMIC DNA]</scope>
    <source>
        <strain evidence="4 5">Ellin514</strain>
    </source>
</reference>
<keyword evidence="2 4" id="KW-0378">Hydrolase</keyword>
<dbReference type="SMART" id="SM00641">
    <property type="entry name" value="Glyco_25"/>
    <property type="match status" value="1"/>
</dbReference>
<evidence type="ECO:0000313" key="5">
    <source>
        <dbReference type="Proteomes" id="UP000003688"/>
    </source>
</evidence>
<dbReference type="Gene3D" id="3.20.20.80">
    <property type="entry name" value="Glycosidases"/>
    <property type="match status" value="1"/>
</dbReference>
<dbReference type="SUPFAM" id="SSF101898">
    <property type="entry name" value="NHL repeat"/>
    <property type="match status" value="1"/>
</dbReference>
<dbReference type="InterPro" id="IPR017853">
    <property type="entry name" value="GH"/>
</dbReference>
<dbReference type="RefSeq" id="WP_007413618.1">
    <property type="nucleotide sequence ID" value="NZ_ABOX02000005.1"/>
</dbReference>
<accession>B9XCS0</accession>
<dbReference type="GO" id="GO:0003796">
    <property type="term" value="F:lysozyme activity"/>
    <property type="evidence" value="ECO:0007669"/>
    <property type="project" value="InterPro"/>
</dbReference>
<comment type="similarity">
    <text evidence="1">Belongs to the glycosyl hydrolase 25 family.</text>
</comment>